<feature type="compositionally biased region" description="Basic and acidic residues" evidence="1">
    <location>
        <begin position="10"/>
        <end position="35"/>
    </location>
</feature>
<proteinExistence type="predicted"/>
<gene>
    <name evidence="2" type="ORF">g.18694</name>
</gene>
<evidence type="ECO:0000313" key="2">
    <source>
        <dbReference type="EMBL" id="JAT83876.1"/>
    </source>
</evidence>
<reference evidence="2" key="1">
    <citation type="submission" date="2015-09" db="EMBL/GenBank/DDBJ databases">
        <title>De novo assembly of Pectinophora gossypiella (Pink Bollworm) gut transcriptome.</title>
        <authorList>
            <person name="Tassone E.E."/>
        </authorList>
    </citation>
    <scope>NUCLEOTIDE SEQUENCE</scope>
</reference>
<dbReference type="AlphaFoldDB" id="A0A1E1WA81"/>
<sequence>GIDSSNNKYDTIDRAEPENDIDKAEMAETEIETPKGETLDSNVTISTKELYDEATMNVISELESADLKVGSNSEKPDKNAVETKEEITNILEPTDESLEKQAETFENVDNIKD</sequence>
<organism evidence="2">
    <name type="scientific">Pectinophora gossypiella</name>
    <name type="common">Cotton pink bollworm</name>
    <name type="synonym">Depressaria gossypiella</name>
    <dbReference type="NCBI Taxonomy" id="13191"/>
    <lineage>
        <taxon>Eukaryota</taxon>
        <taxon>Metazoa</taxon>
        <taxon>Ecdysozoa</taxon>
        <taxon>Arthropoda</taxon>
        <taxon>Hexapoda</taxon>
        <taxon>Insecta</taxon>
        <taxon>Pterygota</taxon>
        <taxon>Neoptera</taxon>
        <taxon>Endopterygota</taxon>
        <taxon>Lepidoptera</taxon>
        <taxon>Glossata</taxon>
        <taxon>Ditrysia</taxon>
        <taxon>Gelechioidea</taxon>
        <taxon>Gelechiidae</taxon>
        <taxon>Apatetrinae</taxon>
        <taxon>Pectinophora</taxon>
    </lineage>
</organism>
<feature type="non-terminal residue" evidence="2">
    <location>
        <position position="1"/>
    </location>
</feature>
<accession>A0A1E1WA81</accession>
<dbReference type="OrthoDB" id="6161835at2759"/>
<evidence type="ECO:0000256" key="1">
    <source>
        <dbReference type="SAM" id="MobiDB-lite"/>
    </source>
</evidence>
<feature type="non-terminal residue" evidence="2">
    <location>
        <position position="113"/>
    </location>
</feature>
<protein>
    <submittedName>
        <fullName evidence="2">Uncharacterized protein</fullName>
    </submittedName>
</protein>
<dbReference type="EMBL" id="GDQN01007178">
    <property type="protein sequence ID" value="JAT83876.1"/>
    <property type="molecule type" value="Transcribed_RNA"/>
</dbReference>
<name>A0A1E1WA81_PECGO</name>
<feature type="region of interest" description="Disordered" evidence="1">
    <location>
        <begin position="1"/>
        <end position="35"/>
    </location>
</feature>